<dbReference type="Proteomes" id="UP001064632">
    <property type="component" value="Chromosome"/>
</dbReference>
<name>A0ABY6BBR1_9GAMM</name>
<reference evidence="2" key="1">
    <citation type="submission" date="2022-09" db="EMBL/GenBank/DDBJ databases">
        <title>Tahibacter sp. nov., isolated from a fresh water.</title>
        <authorList>
            <person name="Baek J.H."/>
            <person name="Lee J.K."/>
            <person name="Kim J.M."/>
            <person name="Jeon C.O."/>
        </authorList>
    </citation>
    <scope>NUCLEOTIDE SEQUENCE</scope>
    <source>
        <strain evidence="2">W38</strain>
    </source>
</reference>
<protein>
    <submittedName>
        <fullName evidence="2">AsmA family protein</fullName>
    </submittedName>
</protein>
<evidence type="ECO:0000259" key="1">
    <source>
        <dbReference type="Pfam" id="PF05170"/>
    </source>
</evidence>
<feature type="domain" description="AsmA" evidence="1">
    <location>
        <begin position="9"/>
        <end position="124"/>
    </location>
</feature>
<evidence type="ECO:0000313" key="2">
    <source>
        <dbReference type="EMBL" id="UXI67488.1"/>
    </source>
</evidence>
<dbReference type="InterPro" id="IPR007844">
    <property type="entry name" value="AsmA"/>
</dbReference>
<gene>
    <name evidence="2" type="ORF">N4264_22560</name>
</gene>
<dbReference type="Pfam" id="PF05170">
    <property type="entry name" value="AsmA"/>
    <property type="match status" value="1"/>
</dbReference>
<organism evidence="2 3">
    <name type="scientific">Tahibacter amnicola</name>
    <dbReference type="NCBI Taxonomy" id="2976241"/>
    <lineage>
        <taxon>Bacteria</taxon>
        <taxon>Pseudomonadati</taxon>
        <taxon>Pseudomonadota</taxon>
        <taxon>Gammaproteobacteria</taxon>
        <taxon>Lysobacterales</taxon>
        <taxon>Rhodanobacteraceae</taxon>
        <taxon>Tahibacter</taxon>
    </lineage>
</organism>
<accession>A0ABY6BBR1</accession>
<dbReference type="EMBL" id="CP104694">
    <property type="protein sequence ID" value="UXI67488.1"/>
    <property type="molecule type" value="Genomic_DNA"/>
</dbReference>
<sequence>MTIRRSVRVVVAVLLLLAGTALLLVRHYANPEKVAKLLVDTAATHLRLTLAFDGLPRYAFWPALTLELDHPRLSVPGRPGNLLEARSIGVVLPWRSMVDSQLVIEKVVIDSPALALDPLDHWQSTAPSGGGLPDAQAFIHIRNGQVQRAGKPVIKGLDVEGEVDLHAIDRWWRSLPAPAADATPFPPVRGRVDIAEAVVGGVVLKGLHLEATPD</sequence>
<evidence type="ECO:0000313" key="3">
    <source>
        <dbReference type="Proteomes" id="UP001064632"/>
    </source>
</evidence>
<keyword evidence="3" id="KW-1185">Reference proteome</keyword>
<proteinExistence type="predicted"/>
<dbReference type="RefSeq" id="WP_261694458.1">
    <property type="nucleotide sequence ID" value="NZ_CP104694.1"/>
</dbReference>